<proteinExistence type="inferred from homology"/>
<comment type="similarity">
    <text evidence="2">Belongs to the ATP-dependent AMP-binding enzyme family.</text>
</comment>
<dbReference type="SUPFAM" id="SSF56801">
    <property type="entry name" value="Acetyl-CoA synthetase-like"/>
    <property type="match status" value="1"/>
</dbReference>
<feature type="domain" description="AMP-dependent synthetase/ligase" evidence="5">
    <location>
        <begin position="57"/>
        <end position="229"/>
    </location>
</feature>
<dbReference type="GO" id="GO:0016405">
    <property type="term" value="F:CoA-ligase activity"/>
    <property type="evidence" value="ECO:0007669"/>
    <property type="project" value="TreeGrafter"/>
</dbReference>
<organism evidence="6 7">
    <name type="scientific">Panagrolaimus davidi</name>
    <dbReference type="NCBI Taxonomy" id="227884"/>
    <lineage>
        <taxon>Eukaryota</taxon>
        <taxon>Metazoa</taxon>
        <taxon>Ecdysozoa</taxon>
        <taxon>Nematoda</taxon>
        <taxon>Chromadorea</taxon>
        <taxon>Rhabditida</taxon>
        <taxon>Tylenchina</taxon>
        <taxon>Panagrolaimomorpha</taxon>
        <taxon>Panagrolaimoidea</taxon>
        <taxon>Panagrolaimidae</taxon>
        <taxon>Panagrolaimus</taxon>
    </lineage>
</organism>
<dbReference type="Gene3D" id="3.40.50.12780">
    <property type="entry name" value="N-terminal domain of ligase-like"/>
    <property type="match status" value="1"/>
</dbReference>
<evidence type="ECO:0000256" key="3">
    <source>
        <dbReference type="ARBA" id="ARBA00022598"/>
    </source>
</evidence>
<keyword evidence="3" id="KW-0436">Ligase</keyword>
<sequence length="233" mass="26144">MLSSRILPSTTLLAIKESSIISSSIIQKRSIIIKSKFKYIEPKNISFSEQLLKRIWRHGYKNPSKSAIINAFNPEERLSFHDLYLRSLSIATFLHQKCNFKHGNCVATVLPNLIDFPAIVLGTGLIGGFTTPASSQLTSKELEIQFKDSKTSIIFCADFTLENVLEAAKNCPKIKKIICLKSGLLPDGSPEVILPRNVISYETIKKLLPELPANKVEIDPERDIFLLPYSRLV</sequence>
<evidence type="ECO:0000313" key="7">
    <source>
        <dbReference type="WBParaSite" id="PDA_v2.g12776.t1"/>
    </source>
</evidence>
<evidence type="ECO:0000256" key="4">
    <source>
        <dbReference type="ARBA" id="ARBA00023140"/>
    </source>
</evidence>
<comment type="subcellular location">
    <subcellularLocation>
        <location evidence="1">Peroxisome</location>
    </subcellularLocation>
</comment>
<name>A0A914PBS4_9BILA</name>
<dbReference type="InterPro" id="IPR000873">
    <property type="entry name" value="AMP-dep_synth/lig_dom"/>
</dbReference>
<dbReference type="WBParaSite" id="PDA_v2.g12776.t1">
    <property type="protein sequence ID" value="PDA_v2.g12776.t1"/>
    <property type="gene ID" value="PDA_v2.g12776"/>
</dbReference>
<evidence type="ECO:0000256" key="2">
    <source>
        <dbReference type="ARBA" id="ARBA00006432"/>
    </source>
</evidence>
<keyword evidence="6" id="KW-1185">Reference proteome</keyword>
<evidence type="ECO:0000313" key="6">
    <source>
        <dbReference type="Proteomes" id="UP000887578"/>
    </source>
</evidence>
<dbReference type="Pfam" id="PF00501">
    <property type="entry name" value="AMP-binding"/>
    <property type="match status" value="1"/>
</dbReference>
<evidence type="ECO:0000259" key="5">
    <source>
        <dbReference type="Pfam" id="PF00501"/>
    </source>
</evidence>
<keyword evidence="4" id="KW-0576">Peroxisome</keyword>
<dbReference type="Proteomes" id="UP000887578">
    <property type="component" value="Unplaced"/>
</dbReference>
<dbReference type="AlphaFoldDB" id="A0A914PBS4"/>
<protein>
    <submittedName>
        <fullName evidence="7">AMP-dependent synthetase/ligase domain-containing protein</fullName>
    </submittedName>
</protein>
<reference evidence="7" key="1">
    <citation type="submission" date="2022-11" db="UniProtKB">
        <authorList>
            <consortium name="WormBaseParasite"/>
        </authorList>
    </citation>
    <scope>IDENTIFICATION</scope>
</reference>
<dbReference type="PANTHER" id="PTHR24096:SF149">
    <property type="entry name" value="AMP-BINDING DOMAIN-CONTAINING PROTEIN-RELATED"/>
    <property type="match status" value="1"/>
</dbReference>
<dbReference type="PANTHER" id="PTHR24096">
    <property type="entry name" value="LONG-CHAIN-FATTY-ACID--COA LIGASE"/>
    <property type="match status" value="1"/>
</dbReference>
<dbReference type="InterPro" id="IPR042099">
    <property type="entry name" value="ANL_N_sf"/>
</dbReference>
<accession>A0A914PBS4</accession>
<dbReference type="GO" id="GO:0005777">
    <property type="term" value="C:peroxisome"/>
    <property type="evidence" value="ECO:0007669"/>
    <property type="project" value="UniProtKB-SubCell"/>
</dbReference>
<evidence type="ECO:0000256" key="1">
    <source>
        <dbReference type="ARBA" id="ARBA00004275"/>
    </source>
</evidence>